<dbReference type="Gene3D" id="3.40.50.2300">
    <property type="match status" value="1"/>
</dbReference>
<dbReference type="InterPro" id="IPR001828">
    <property type="entry name" value="ANF_lig-bd_rcpt"/>
</dbReference>
<proteinExistence type="predicted"/>
<evidence type="ECO:0000256" key="6">
    <source>
        <dbReference type="SAM" id="SignalP"/>
    </source>
</evidence>
<feature type="transmembrane region" description="Helical" evidence="5">
    <location>
        <begin position="885"/>
        <end position="909"/>
    </location>
</feature>
<keyword evidence="6" id="KW-0732">Signal</keyword>
<dbReference type="OrthoDB" id="324404at2759"/>
<evidence type="ECO:0000256" key="2">
    <source>
        <dbReference type="ARBA" id="ARBA00022692"/>
    </source>
</evidence>
<feature type="transmembrane region" description="Helical" evidence="5">
    <location>
        <begin position="789"/>
        <end position="807"/>
    </location>
</feature>
<feature type="transmembrane region" description="Helical" evidence="5">
    <location>
        <begin position="929"/>
        <end position="951"/>
    </location>
</feature>
<keyword evidence="2 5" id="KW-0812">Transmembrane</keyword>
<feature type="transmembrane region" description="Helical" evidence="5">
    <location>
        <begin position="750"/>
        <end position="768"/>
    </location>
</feature>
<feature type="transmembrane region" description="Helical" evidence="5">
    <location>
        <begin position="1025"/>
        <end position="1043"/>
    </location>
</feature>
<feature type="domain" description="Receptor ligand binding region" evidence="7">
    <location>
        <begin position="421"/>
        <end position="683"/>
    </location>
</feature>
<evidence type="ECO:0000256" key="1">
    <source>
        <dbReference type="ARBA" id="ARBA00004370"/>
    </source>
</evidence>
<dbReference type="Proteomes" id="UP000187209">
    <property type="component" value="Unassembled WGS sequence"/>
</dbReference>
<feature type="chain" id="PRO_5012864960" description="Receptor ligand binding region domain-containing protein" evidence="6">
    <location>
        <begin position="19"/>
        <end position="1120"/>
    </location>
</feature>
<comment type="caution">
    <text evidence="8">The sequence shown here is derived from an EMBL/GenBank/DDBJ whole genome shotgun (WGS) entry which is preliminary data.</text>
</comment>
<dbReference type="InterPro" id="IPR028082">
    <property type="entry name" value="Peripla_BP_I"/>
</dbReference>
<dbReference type="AlphaFoldDB" id="A0A1R2B6G7"/>
<accession>A0A1R2B6G7</accession>
<keyword evidence="9" id="KW-1185">Reference proteome</keyword>
<evidence type="ECO:0000256" key="5">
    <source>
        <dbReference type="SAM" id="Phobius"/>
    </source>
</evidence>
<evidence type="ECO:0000256" key="3">
    <source>
        <dbReference type="ARBA" id="ARBA00022989"/>
    </source>
</evidence>
<evidence type="ECO:0000256" key="4">
    <source>
        <dbReference type="ARBA" id="ARBA00023136"/>
    </source>
</evidence>
<keyword evidence="3 5" id="KW-1133">Transmembrane helix</keyword>
<organism evidence="8 9">
    <name type="scientific">Stentor coeruleus</name>
    <dbReference type="NCBI Taxonomy" id="5963"/>
    <lineage>
        <taxon>Eukaryota</taxon>
        <taxon>Sar</taxon>
        <taxon>Alveolata</taxon>
        <taxon>Ciliophora</taxon>
        <taxon>Postciliodesmatophora</taxon>
        <taxon>Heterotrichea</taxon>
        <taxon>Heterotrichida</taxon>
        <taxon>Stentoridae</taxon>
        <taxon>Stentor</taxon>
    </lineage>
</organism>
<sequence>MRLKIILLLLAYAKSIQFLIIGSNSTQTDLLSYFILSYVPLVEITQIPTSFEVLDEIKNLQNFSLIIDLTNSELQHEYLSLLSIENEVLLLILGSGTGIDWVFYSEPSIQCQHSAIKAFFNHFNHSNPSILHTQNDISIQLKEIFHYENHFGIHLNTGISSNIEEISHMLGMCIKIKGIQALGVLGDKELCLAHSNAIKMSYLEKEGNIILYTNECIYQVNTTGSFILVPKSMEDSENNADYFQKSFRRYFDIVKNMLFNKYNVKRVWEESMRKCVYVLVNIVDGNKKIVGEYDNGDFMVFNEMRFFGGKNVSSWYKKPIITISANTGFTNPLGYPSVYQNSKFQQGTYFAVEKINKDRIFFNNYELVLYDKVDCGVSIFDYNYSKECYIKHLPYMGYAHIPSLYAVTPGVMNLLKDLGSNLPFVGGAGSSIILSNKKLFPTFTRVVTPINYFAEAWTKLIGIFGWKNIVLFYTNETFGNAMYDVFIKNEKILGYKILNDEKYRAVEQIMNNSTIDKYYEHMRNALSLGCNLFFLPMADPAPFFWIEGLYDLGVRRGNLTFIFFTLTGTDAISSPGGNPIKRKELLHGSFLIYNAAWVNEYGESMRAEYLKYSNITWSRSFFIDAVYSSAYTINFLMSQGRFYENHTEFINAQRSIRMVGCTGVISFDHSSNDRNLYYFNVYNFYEDSNGIYRDAAIGLIAPLSTVYYTVLKDPIWPGGVQPLDMMKNYENCPFRENQIIESSIGKGIKIGISLGLLVLVFVITLLIFRKISYRNLVMLNHKCYATFEDYLTIGFIFVETLQIIAIGPEFQAFNQFLSNLSEILSLNLVRATTFKDTIFWIIFYTTMSFSYFWLIILLLSLFNIPRFFRSFTNKIISLKEMSIPIMSNYLFIPVLVCILSIPSCTKAIGSELKDTYLDYDCNIKCWDNFHIALVITACFLIIVYVPLAILYRTLWQEENTNITIRAHSKYLVFKNLFYVSLIILSKIIKTSYQLTYSLVYIIGIIGMFVFIIKIKNPYNFDRANLWTKILMVCVFWNTLLSILCYSLHIWSYVWFILQMIGISSILIWGLIIQSKLPPSMVISKKGKNIVELFRFAFGIEKSQKAVYSYYSVEQDENIPG</sequence>
<feature type="transmembrane region" description="Helical" evidence="5">
    <location>
        <begin position="1049"/>
        <end position="1071"/>
    </location>
</feature>
<comment type="subcellular location">
    <subcellularLocation>
        <location evidence="1">Membrane</location>
    </subcellularLocation>
</comment>
<evidence type="ECO:0000313" key="8">
    <source>
        <dbReference type="EMBL" id="OMJ72361.1"/>
    </source>
</evidence>
<dbReference type="SUPFAM" id="SSF53822">
    <property type="entry name" value="Periplasmic binding protein-like I"/>
    <property type="match status" value="1"/>
</dbReference>
<dbReference type="Pfam" id="PF01094">
    <property type="entry name" value="ANF_receptor"/>
    <property type="match status" value="1"/>
</dbReference>
<name>A0A1R2B6G7_9CILI</name>
<feature type="transmembrane region" description="Helical" evidence="5">
    <location>
        <begin position="994"/>
        <end position="1013"/>
    </location>
</feature>
<gene>
    <name evidence="8" type="ORF">SteCoe_29228</name>
</gene>
<evidence type="ECO:0000313" key="9">
    <source>
        <dbReference type="Proteomes" id="UP000187209"/>
    </source>
</evidence>
<dbReference type="GO" id="GO:0016020">
    <property type="term" value="C:membrane"/>
    <property type="evidence" value="ECO:0007669"/>
    <property type="project" value="UniProtKB-SubCell"/>
</dbReference>
<dbReference type="EMBL" id="MPUH01000908">
    <property type="protein sequence ID" value="OMJ72361.1"/>
    <property type="molecule type" value="Genomic_DNA"/>
</dbReference>
<evidence type="ECO:0000259" key="7">
    <source>
        <dbReference type="Pfam" id="PF01094"/>
    </source>
</evidence>
<keyword evidence="4 5" id="KW-0472">Membrane</keyword>
<reference evidence="8 9" key="1">
    <citation type="submission" date="2016-11" db="EMBL/GenBank/DDBJ databases">
        <title>The macronuclear genome of Stentor coeruleus: a giant cell with tiny introns.</title>
        <authorList>
            <person name="Slabodnick M."/>
            <person name="Ruby J.G."/>
            <person name="Reiff S.B."/>
            <person name="Swart E.C."/>
            <person name="Gosai S."/>
            <person name="Prabakaran S."/>
            <person name="Witkowska E."/>
            <person name="Larue G.E."/>
            <person name="Fisher S."/>
            <person name="Freeman R.M."/>
            <person name="Gunawardena J."/>
            <person name="Chu W."/>
            <person name="Stover N.A."/>
            <person name="Gregory B.D."/>
            <person name="Nowacki M."/>
            <person name="Derisi J."/>
            <person name="Roy S.W."/>
            <person name="Marshall W.F."/>
            <person name="Sood P."/>
        </authorList>
    </citation>
    <scope>NUCLEOTIDE SEQUENCE [LARGE SCALE GENOMIC DNA]</scope>
    <source>
        <strain evidence="8">WM001</strain>
    </source>
</reference>
<feature type="transmembrane region" description="Helical" evidence="5">
    <location>
        <begin position="971"/>
        <end position="988"/>
    </location>
</feature>
<feature type="transmembrane region" description="Helical" evidence="5">
    <location>
        <begin position="838"/>
        <end position="864"/>
    </location>
</feature>
<feature type="signal peptide" evidence="6">
    <location>
        <begin position="1"/>
        <end position="18"/>
    </location>
</feature>
<protein>
    <recommendedName>
        <fullName evidence="7">Receptor ligand binding region domain-containing protein</fullName>
    </recommendedName>
</protein>